<dbReference type="AlphaFoldDB" id="A0A7K1SQY0"/>
<protein>
    <submittedName>
        <fullName evidence="1">Uncharacterized protein</fullName>
    </submittedName>
</protein>
<evidence type="ECO:0000313" key="2">
    <source>
        <dbReference type="Proteomes" id="UP000436006"/>
    </source>
</evidence>
<gene>
    <name evidence="1" type="ORF">GO755_39615</name>
</gene>
<evidence type="ECO:0000313" key="1">
    <source>
        <dbReference type="EMBL" id="MVM36187.1"/>
    </source>
</evidence>
<dbReference type="EMBL" id="WPIN01000032">
    <property type="protein sequence ID" value="MVM36187.1"/>
    <property type="molecule type" value="Genomic_DNA"/>
</dbReference>
<keyword evidence="2" id="KW-1185">Reference proteome</keyword>
<name>A0A7K1SQY0_9BACT</name>
<dbReference type="RefSeq" id="WP_157590985.1">
    <property type="nucleotide sequence ID" value="NZ_WPIN01000032.1"/>
</dbReference>
<dbReference type="Proteomes" id="UP000436006">
    <property type="component" value="Unassembled WGS sequence"/>
</dbReference>
<proteinExistence type="predicted"/>
<sequence length="182" mass="20999">MEKTTNTFETLLDKYLFRVASAVIDQFDSAHQDKLIHLMLTCNKSRIVSPPLTAEFEHQQTTKHAKKIRNQSVEDSLRAQWQSAVSLPGRGYVAYQQRQLVIYQTHIDLMLHYIAHLGKLLEQATGKEEAQPSELIRLIQYQTLQDRYIVKVAKLRAEQQKVDVQLNLYYESIALETGTSPI</sequence>
<accession>A0A7K1SQY0</accession>
<comment type="caution">
    <text evidence="1">The sequence shown here is derived from an EMBL/GenBank/DDBJ whole genome shotgun (WGS) entry which is preliminary data.</text>
</comment>
<organism evidence="1 2">
    <name type="scientific">Spirosoma arboris</name>
    <dbReference type="NCBI Taxonomy" id="2682092"/>
    <lineage>
        <taxon>Bacteria</taxon>
        <taxon>Pseudomonadati</taxon>
        <taxon>Bacteroidota</taxon>
        <taxon>Cytophagia</taxon>
        <taxon>Cytophagales</taxon>
        <taxon>Cytophagaceae</taxon>
        <taxon>Spirosoma</taxon>
    </lineage>
</organism>
<reference evidence="1 2" key="1">
    <citation type="submission" date="2019-12" db="EMBL/GenBank/DDBJ databases">
        <title>Spirosoma sp. HMF4905 genome sequencing and assembly.</title>
        <authorList>
            <person name="Kang H."/>
            <person name="Cha I."/>
            <person name="Kim H."/>
            <person name="Joh K."/>
        </authorList>
    </citation>
    <scope>NUCLEOTIDE SEQUENCE [LARGE SCALE GENOMIC DNA]</scope>
    <source>
        <strain evidence="1 2">HMF4905</strain>
    </source>
</reference>